<sequence>MSTPDHPDGPTDENQENDNGGVLEVTFHYLDCLESDEHVGVAFRRTRDGDIIPESMTPLRAPQEAIVDRTFAAAAHATAASGRRRHRLPPVRPPRPPRPIFDWESLVGMSPAQRAVEEAERERYAAEISLPRNLDTEPDQALWPTGWESHHDYFLWCCRGTVEVITDHMQAVFVFDPPIEETFVAARLGGVNAYKQITFLHKYLPGEAHSLQRAEARGVLYEADISNPDVRWGTQQLDIKQPNPGDEEYIEPVLPCWAPPNWTRADDAFVALYLGDHPTVFQREYGWAGHKAPSLEFIRIRMAQIPHLNLSWRELHDAKRRSEIDLGIEDLPYVGFF</sequence>
<evidence type="ECO:0000313" key="1">
    <source>
        <dbReference type="EMBL" id="KAL2864629.1"/>
    </source>
</evidence>
<keyword evidence="2" id="KW-1185">Reference proteome</keyword>
<protein>
    <submittedName>
        <fullName evidence="1">Uncharacterized protein</fullName>
    </submittedName>
</protein>
<name>A0ABR4LKI7_9EURO</name>
<dbReference type="EMBL" id="JBFXLQ010000039">
    <property type="protein sequence ID" value="KAL2864629.1"/>
    <property type="molecule type" value="Genomic_DNA"/>
</dbReference>
<reference evidence="1 2" key="1">
    <citation type="submission" date="2024-07" db="EMBL/GenBank/DDBJ databases">
        <title>Section-level genome sequencing and comparative genomics of Aspergillus sections Usti and Cavernicolus.</title>
        <authorList>
            <consortium name="Lawrence Berkeley National Laboratory"/>
            <person name="Nybo J.L."/>
            <person name="Vesth T.C."/>
            <person name="Theobald S."/>
            <person name="Frisvad J.C."/>
            <person name="Larsen T.O."/>
            <person name="Kjaerboelling I."/>
            <person name="Rothschild-Mancinelli K."/>
            <person name="Lyhne E.K."/>
            <person name="Kogle M.E."/>
            <person name="Barry K."/>
            <person name="Clum A."/>
            <person name="Na H."/>
            <person name="Ledsgaard L."/>
            <person name="Lin J."/>
            <person name="Lipzen A."/>
            <person name="Kuo A."/>
            <person name="Riley R."/>
            <person name="Mondo S."/>
            <person name="Labutti K."/>
            <person name="Haridas S."/>
            <person name="Pangalinan J."/>
            <person name="Salamov A.A."/>
            <person name="Simmons B.A."/>
            <person name="Magnuson J.K."/>
            <person name="Chen J."/>
            <person name="Drula E."/>
            <person name="Henrissat B."/>
            <person name="Wiebenga A."/>
            <person name="Lubbers R.J."/>
            <person name="Gomes A.C."/>
            <person name="Macurrencykelacurrency M.R."/>
            <person name="Stajich J."/>
            <person name="Grigoriev I.V."/>
            <person name="Mortensen U.H."/>
            <person name="De Vries R.P."/>
            <person name="Baker S.E."/>
            <person name="Andersen M.R."/>
        </authorList>
    </citation>
    <scope>NUCLEOTIDE SEQUENCE [LARGE SCALE GENOMIC DNA]</scope>
    <source>
        <strain evidence="1 2">CBS 449.75</strain>
    </source>
</reference>
<comment type="caution">
    <text evidence="1">The sequence shown here is derived from an EMBL/GenBank/DDBJ whole genome shotgun (WGS) entry which is preliminary data.</text>
</comment>
<dbReference type="GeneID" id="98140616"/>
<gene>
    <name evidence="1" type="ORF">BJX67DRAFT_208892</name>
</gene>
<organism evidence="1 2">
    <name type="scientific">Aspergillus lucknowensis</name>
    <dbReference type="NCBI Taxonomy" id="176173"/>
    <lineage>
        <taxon>Eukaryota</taxon>
        <taxon>Fungi</taxon>
        <taxon>Dikarya</taxon>
        <taxon>Ascomycota</taxon>
        <taxon>Pezizomycotina</taxon>
        <taxon>Eurotiomycetes</taxon>
        <taxon>Eurotiomycetidae</taxon>
        <taxon>Eurotiales</taxon>
        <taxon>Aspergillaceae</taxon>
        <taxon>Aspergillus</taxon>
        <taxon>Aspergillus subgen. Nidulantes</taxon>
    </lineage>
</organism>
<dbReference type="RefSeq" id="XP_070883608.1">
    <property type="nucleotide sequence ID" value="XM_071025544.1"/>
</dbReference>
<proteinExistence type="predicted"/>
<dbReference type="Proteomes" id="UP001610432">
    <property type="component" value="Unassembled WGS sequence"/>
</dbReference>
<accession>A0ABR4LKI7</accession>
<evidence type="ECO:0000313" key="2">
    <source>
        <dbReference type="Proteomes" id="UP001610432"/>
    </source>
</evidence>